<proteinExistence type="predicted"/>
<keyword evidence="2" id="KW-1185">Reference proteome</keyword>
<reference evidence="1" key="2">
    <citation type="submission" date="2020-11" db="EMBL/GenBank/DDBJ databases">
        <authorList>
            <person name="McCartney M.A."/>
            <person name="Auch B."/>
            <person name="Kono T."/>
            <person name="Mallez S."/>
            <person name="Becker A."/>
            <person name="Gohl D.M."/>
            <person name="Silverstein K.A.T."/>
            <person name="Koren S."/>
            <person name="Bechman K.B."/>
            <person name="Herman A."/>
            <person name="Abrahante J.E."/>
            <person name="Garbe J."/>
        </authorList>
    </citation>
    <scope>NUCLEOTIDE SEQUENCE</scope>
    <source>
        <strain evidence="1">Duluth1</strain>
        <tissue evidence="1">Whole animal</tissue>
    </source>
</reference>
<name>A0A9D4E9H3_DREPO</name>
<dbReference type="EMBL" id="JAIWYP010000009">
    <property type="protein sequence ID" value="KAH3775636.1"/>
    <property type="molecule type" value="Genomic_DNA"/>
</dbReference>
<evidence type="ECO:0000313" key="2">
    <source>
        <dbReference type="Proteomes" id="UP000828390"/>
    </source>
</evidence>
<gene>
    <name evidence="1" type="ORF">DPMN_177042</name>
</gene>
<evidence type="ECO:0000313" key="1">
    <source>
        <dbReference type="EMBL" id="KAH3775636.1"/>
    </source>
</evidence>
<dbReference type="Proteomes" id="UP000828390">
    <property type="component" value="Unassembled WGS sequence"/>
</dbReference>
<dbReference type="AlphaFoldDB" id="A0A9D4E9H3"/>
<protein>
    <submittedName>
        <fullName evidence="1">Uncharacterized protein</fullName>
    </submittedName>
</protein>
<organism evidence="1 2">
    <name type="scientific">Dreissena polymorpha</name>
    <name type="common">Zebra mussel</name>
    <name type="synonym">Mytilus polymorpha</name>
    <dbReference type="NCBI Taxonomy" id="45954"/>
    <lineage>
        <taxon>Eukaryota</taxon>
        <taxon>Metazoa</taxon>
        <taxon>Spiralia</taxon>
        <taxon>Lophotrochozoa</taxon>
        <taxon>Mollusca</taxon>
        <taxon>Bivalvia</taxon>
        <taxon>Autobranchia</taxon>
        <taxon>Heteroconchia</taxon>
        <taxon>Euheterodonta</taxon>
        <taxon>Imparidentia</taxon>
        <taxon>Neoheterodontei</taxon>
        <taxon>Myida</taxon>
        <taxon>Dreissenoidea</taxon>
        <taxon>Dreissenidae</taxon>
        <taxon>Dreissena</taxon>
    </lineage>
</organism>
<accession>A0A9D4E9H3</accession>
<sequence>MRSFISMTSLWKRGLPVSSSAITQPAAHMSTGVPYFSTCSSTSGGRYLGQRSHVGLS</sequence>
<reference evidence="1" key="1">
    <citation type="journal article" date="2019" name="bioRxiv">
        <title>The Genome of the Zebra Mussel, Dreissena polymorpha: A Resource for Invasive Species Research.</title>
        <authorList>
            <person name="McCartney M.A."/>
            <person name="Auch B."/>
            <person name="Kono T."/>
            <person name="Mallez S."/>
            <person name="Zhang Y."/>
            <person name="Obille A."/>
            <person name="Becker A."/>
            <person name="Abrahante J.E."/>
            <person name="Garbe J."/>
            <person name="Badalamenti J.P."/>
            <person name="Herman A."/>
            <person name="Mangelson H."/>
            <person name="Liachko I."/>
            <person name="Sullivan S."/>
            <person name="Sone E.D."/>
            <person name="Koren S."/>
            <person name="Silverstein K.A.T."/>
            <person name="Beckman K.B."/>
            <person name="Gohl D.M."/>
        </authorList>
    </citation>
    <scope>NUCLEOTIDE SEQUENCE</scope>
    <source>
        <strain evidence="1">Duluth1</strain>
        <tissue evidence="1">Whole animal</tissue>
    </source>
</reference>
<comment type="caution">
    <text evidence="1">The sequence shown here is derived from an EMBL/GenBank/DDBJ whole genome shotgun (WGS) entry which is preliminary data.</text>
</comment>